<organism evidence="11 12">
    <name type="scientific">Exophiala viscosa</name>
    <dbReference type="NCBI Taxonomy" id="2486360"/>
    <lineage>
        <taxon>Eukaryota</taxon>
        <taxon>Fungi</taxon>
        <taxon>Dikarya</taxon>
        <taxon>Ascomycota</taxon>
        <taxon>Pezizomycotina</taxon>
        <taxon>Eurotiomycetes</taxon>
        <taxon>Chaetothyriomycetidae</taxon>
        <taxon>Chaetothyriales</taxon>
        <taxon>Herpotrichiellaceae</taxon>
        <taxon>Exophiala</taxon>
    </lineage>
</organism>
<comment type="caution">
    <text evidence="11">The sequence shown here is derived from an EMBL/GenBank/DDBJ whole genome shotgun (WGS) entry which is preliminary data.</text>
</comment>
<evidence type="ECO:0000256" key="1">
    <source>
        <dbReference type="ARBA" id="ARBA00004123"/>
    </source>
</evidence>
<dbReference type="InterPro" id="IPR001138">
    <property type="entry name" value="Zn2Cys6_DnaBD"/>
</dbReference>
<keyword evidence="9" id="KW-1133">Transmembrane helix</keyword>
<dbReference type="CDD" id="cd00067">
    <property type="entry name" value="GAL4"/>
    <property type="match status" value="1"/>
</dbReference>
<feature type="region of interest" description="Disordered" evidence="8">
    <location>
        <begin position="105"/>
        <end position="125"/>
    </location>
</feature>
<evidence type="ECO:0000256" key="8">
    <source>
        <dbReference type="SAM" id="MobiDB-lite"/>
    </source>
</evidence>
<dbReference type="PROSITE" id="PS00463">
    <property type="entry name" value="ZN2_CY6_FUNGAL_1"/>
    <property type="match status" value="1"/>
</dbReference>
<comment type="subcellular location">
    <subcellularLocation>
        <location evidence="1">Nucleus</location>
    </subcellularLocation>
</comment>
<evidence type="ECO:0000256" key="6">
    <source>
        <dbReference type="ARBA" id="ARBA00023163"/>
    </source>
</evidence>
<evidence type="ECO:0000256" key="4">
    <source>
        <dbReference type="ARBA" id="ARBA00023015"/>
    </source>
</evidence>
<keyword evidence="2" id="KW-0479">Metal-binding</keyword>
<dbReference type="Gene3D" id="4.10.240.10">
    <property type="entry name" value="Zn(2)-C6 fungal-type DNA-binding domain"/>
    <property type="match status" value="1"/>
</dbReference>
<dbReference type="GO" id="GO:0045944">
    <property type="term" value="P:positive regulation of transcription by RNA polymerase II"/>
    <property type="evidence" value="ECO:0007669"/>
    <property type="project" value="TreeGrafter"/>
</dbReference>
<proteinExistence type="predicted"/>
<dbReference type="SUPFAM" id="SSF57701">
    <property type="entry name" value="Zn2/Cys6 DNA-binding domain"/>
    <property type="match status" value="1"/>
</dbReference>
<keyword evidence="7" id="KW-0539">Nucleus</keyword>
<dbReference type="InterPro" id="IPR052202">
    <property type="entry name" value="Yeast_MetPath_Reg"/>
</dbReference>
<keyword evidence="12" id="KW-1185">Reference proteome</keyword>
<feature type="transmembrane region" description="Helical" evidence="9">
    <location>
        <begin position="562"/>
        <end position="586"/>
    </location>
</feature>
<keyword evidence="5" id="KW-0238">DNA-binding</keyword>
<dbReference type="GO" id="GO:0008270">
    <property type="term" value="F:zinc ion binding"/>
    <property type="evidence" value="ECO:0007669"/>
    <property type="project" value="InterPro"/>
</dbReference>
<evidence type="ECO:0000256" key="3">
    <source>
        <dbReference type="ARBA" id="ARBA00022833"/>
    </source>
</evidence>
<name>A0AAN6DNQ4_9EURO</name>
<dbReference type="AlphaFoldDB" id="A0AAN6DNQ4"/>
<dbReference type="GO" id="GO:0006351">
    <property type="term" value="P:DNA-templated transcription"/>
    <property type="evidence" value="ECO:0007669"/>
    <property type="project" value="InterPro"/>
</dbReference>
<dbReference type="Pfam" id="PF00172">
    <property type="entry name" value="Zn_clus"/>
    <property type="match status" value="1"/>
</dbReference>
<protein>
    <recommendedName>
        <fullName evidence="10">Zn(2)-C6 fungal-type domain-containing protein</fullName>
    </recommendedName>
</protein>
<feature type="domain" description="Zn(2)-C6 fungal-type" evidence="10">
    <location>
        <begin position="39"/>
        <end position="69"/>
    </location>
</feature>
<dbReference type="InterPro" id="IPR036864">
    <property type="entry name" value="Zn2-C6_fun-type_DNA-bd_sf"/>
</dbReference>
<evidence type="ECO:0000256" key="7">
    <source>
        <dbReference type="ARBA" id="ARBA00023242"/>
    </source>
</evidence>
<dbReference type="GO" id="GO:0000981">
    <property type="term" value="F:DNA-binding transcription factor activity, RNA polymerase II-specific"/>
    <property type="evidence" value="ECO:0007669"/>
    <property type="project" value="InterPro"/>
</dbReference>
<dbReference type="EMBL" id="MU404359">
    <property type="protein sequence ID" value="KAI1609779.1"/>
    <property type="molecule type" value="Genomic_DNA"/>
</dbReference>
<evidence type="ECO:0000256" key="2">
    <source>
        <dbReference type="ARBA" id="ARBA00022723"/>
    </source>
</evidence>
<dbReference type="CDD" id="cd12148">
    <property type="entry name" value="fungal_TF_MHR"/>
    <property type="match status" value="1"/>
</dbReference>
<sequence length="662" mass="73848">MSSDGLLTPLPVPDPVPGHGQIFFSDSDTLAKTLKTLPSCQRCKKGRRRCDTLLPACSRCRRAGVECLFYDHNLEQVLPRSYVKSLITSLAKLKQQKAALAAAQTISTARRPSTSTPDEQVDSLENTSLQTPGIPQVDSSIIQHALLGAPSSMRDGSHFPVATPQGPDIRYYGGSSVFSLAVATLARARSDPRYSFAPLRESEMLQTAPPEFHGGCNCVITKEMVEKSVDLYMVSLHPIYPFLNAADLSTDLQGYWEVQSSGVDPGTLRGKIAHQYFRIKIIAGIASASRSRYNASRIACDHGCYLEAVKCVAEVTSEISTDSLRALMLLIIYCLFRPRKGDIWKLLDYACRLCLELGYHNEPAPTMSMAESEQQRNTFWSLYVIESMVGQLLGRSSDLPEGVIAAKWPLSATISTQDSDPDDLALRWRQAGHQYRLVHLRSGMFAEMYLNDKDDLRHDLAWYQERLTKILDWYLQSRDNILNLAVGSLTCNISFHSTILFLFQPLLVEALRTTRANSPASATPESVQPPPTLPVEIYTSACKLIEIYEQIITSPRNSDYGIYPFTFMSAHNIFMASIMIMAYCILRLDASVSFMRLVGTACPAYEEATAHIHVDNVLQVSNSCLILLTFCAEKWPGMSGMREIYRQLSDQVLKSMFKLRPD</sequence>
<evidence type="ECO:0000259" key="10">
    <source>
        <dbReference type="PROSITE" id="PS50048"/>
    </source>
</evidence>
<reference evidence="11" key="1">
    <citation type="journal article" date="2022" name="bioRxiv">
        <title>Deciphering the potential niche of two novel black yeast fungi from a biological soil crust based on their genomes, phenotypes, and melanin regulation.</title>
        <authorList>
            <consortium name="DOE Joint Genome Institute"/>
            <person name="Carr E.C."/>
            <person name="Barton Q."/>
            <person name="Grambo S."/>
            <person name="Sullivan M."/>
            <person name="Renfro C.M."/>
            <person name="Kuo A."/>
            <person name="Pangilinan J."/>
            <person name="Lipzen A."/>
            <person name="Keymanesh K."/>
            <person name="Savage E."/>
            <person name="Barry K."/>
            <person name="Grigoriev I.V."/>
            <person name="Riekhof W.R."/>
            <person name="Harris S.S."/>
        </authorList>
    </citation>
    <scope>NUCLEOTIDE SEQUENCE</scope>
    <source>
        <strain evidence="11">JF 03-4F</strain>
    </source>
</reference>
<dbReference type="SMART" id="SM00066">
    <property type="entry name" value="GAL4"/>
    <property type="match status" value="1"/>
</dbReference>
<evidence type="ECO:0000256" key="5">
    <source>
        <dbReference type="ARBA" id="ARBA00023125"/>
    </source>
</evidence>
<dbReference type="PANTHER" id="PTHR47782:SF2">
    <property type="entry name" value="TRANSCRIPTION FACTOR, PUTATIVE (AFU_ORTHOLOGUE AFUA_4G12570)-RELATED"/>
    <property type="match status" value="1"/>
</dbReference>
<dbReference type="SMART" id="SM00906">
    <property type="entry name" value="Fungal_trans"/>
    <property type="match status" value="1"/>
</dbReference>
<gene>
    <name evidence="11" type="ORF">EDD36DRAFT_55877</name>
</gene>
<dbReference type="GO" id="GO:0005634">
    <property type="term" value="C:nucleus"/>
    <property type="evidence" value="ECO:0007669"/>
    <property type="project" value="UniProtKB-SubCell"/>
</dbReference>
<dbReference type="GO" id="GO:0043565">
    <property type="term" value="F:sequence-specific DNA binding"/>
    <property type="evidence" value="ECO:0007669"/>
    <property type="project" value="TreeGrafter"/>
</dbReference>
<keyword evidence="9" id="KW-0812">Transmembrane</keyword>
<evidence type="ECO:0000313" key="11">
    <source>
        <dbReference type="EMBL" id="KAI1609779.1"/>
    </source>
</evidence>
<accession>A0AAN6DNQ4</accession>
<dbReference type="PROSITE" id="PS50048">
    <property type="entry name" value="ZN2_CY6_FUNGAL_2"/>
    <property type="match status" value="1"/>
</dbReference>
<keyword evidence="6" id="KW-0804">Transcription</keyword>
<evidence type="ECO:0000313" key="12">
    <source>
        <dbReference type="Proteomes" id="UP001203852"/>
    </source>
</evidence>
<dbReference type="Pfam" id="PF04082">
    <property type="entry name" value="Fungal_trans"/>
    <property type="match status" value="1"/>
</dbReference>
<evidence type="ECO:0000256" key="9">
    <source>
        <dbReference type="SAM" id="Phobius"/>
    </source>
</evidence>
<dbReference type="Proteomes" id="UP001203852">
    <property type="component" value="Unassembled WGS sequence"/>
</dbReference>
<keyword evidence="4" id="KW-0805">Transcription regulation</keyword>
<keyword evidence="9" id="KW-0472">Membrane</keyword>
<keyword evidence="3" id="KW-0862">Zinc</keyword>
<dbReference type="PANTHER" id="PTHR47782">
    <property type="entry name" value="ZN(II)2CYS6 TRANSCRIPTION FACTOR (EUROFUNG)-RELATED"/>
    <property type="match status" value="1"/>
</dbReference>
<dbReference type="InterPro" id="IPR007219">
    <property type="entry name" value="XnlR_reg_dom"/>
</dbReference>